<dbReference type="Proteomes" id="UP000183469">
    <property type="component" value="Unassembled WGS sequence"/>
</dbReference>
<comment type="catalytic activity">
    <reaction evidence="3">
        <text>Mo-molybdopterin + GTP + H(+) = Mo-molybdopterin guanine dinucleotide + diphosphate</text>
        <dbReference type="Rhea" id="RHEA:34243"/>
        <dbReference type="ChEBI" id="CHEBI:15378"/>
        <dbReference type="ChEBI" id="CHEBI:33019"/>
        <dbReference type="ChEBI" id="CHEBI:37565"/>
        <dbReference type="ChEBI" id="CHEBI:71302"/>
        <dbReference type="ChEBI" id="CHEBI:71310"/>
        <dbReference type="EC" id="2.7.7.77"/>
    </reaction>
</comment>
<reference evidence="6 7" key="1">
    <citation type="submission" date="2016-10" db="EMBL/GenBank/DDBJ databases">
        <authorList>
            <person name="de Groot N.N."/>
        </authorList>
    </citation>
    <scope>NUCLEOTIDE SEQUENCE [LARGE SCALE GENOMIC DNA]</scope>
    <source>
        <strain evidence="6 7">DSM 2872</strain>
    </source>
</reference>
<evidence type="ECO:0000256" key="1">
    <source>
        <dbReference type="ARBA" id="ARBA00023134"/>
    </source>
</evidence>
<feature type="binding site" evidence="3">
    <location>
        <position position="75"/>
    </location>
    <ligand>
        <name>GTP</name>
        <dbReference type="ChEBI" id="CHEBI:37565"/>
    </ligand>
</feature>
<comment type="subcellular location">
    <subcellularLocation>
        <location evidence="3">Cytoplasm</location>
    </subcellularLocation>
</comment>
<dbReference type="RefSeq" id="WP_074673404.1">
    <property type="nucleotide sequence ID" value="NZ_FNQG01000015.1"/>
</dbReference>
<keyword evidence="3" id="KW-0479">Metal-binding</keyword>
<evidence type="ECO:0000313" key="6">
    <source>
        <dbReference type="EMBL" id="SEA32741.1"/>
    </source>
</evidence>
<evidence type="ECO:0000259" key="4">
    <source>
        <dbReference type="Pfam" id="PF03205"/>
    </source>
</evidence>
<dbReference type="InterPro" id="IPR029044">
    <property type="entry name" value="Nucleotide-diphossugar_trans"/>
</dbReference>
<comment type="domain">
    <text evidence="3">The N-terminal domain determines nucleotide recognition and specific binding, while the C-terminal domain determines the specific binding to the target protein.</text>
</comment>
<dbReference type="CDD" id="cd02503">
    <property type="entry name" value="MobA"/>
    <property type="match status" value="1"/>
</dbReference>
<comment type="similarity">
    <text evidence="3">Belongs to the MobA family.</text>
</comment>
<keyword evidence="3" id="KW-0963">Cytoplasm</keyword>
<dbReference type="InterPro" id="IPR027417">
    <property type="entry name" value="P-loop_NTPase"/>
</dbReference>
<feature type="binding site" evidence="3">
    <location>
        <begin position="11"/>
        <end position="13"/>
    </location>
    <ligand>
        <name>GTP</name>
        <dbReference type="ChEBI" id="CHEBI:37565"/>
    </ligand>
</feature>
<feature type="binding site" evidence="3">
    <location>
        <position position="104"/>
    </location>
    <ligand>
        <name>Mg(2+)</name>
        <dbReference type="ChEBI" id="CHEBI:18420"/>
    </ligand>
</feature>
<feature type="binding site" evidence="3">
    <location>
        <position position="104"/>
    </location>
    <ligand>
        <name>GTP</name>
        <dbReference type="ChEBI" id="CHEBI:37565"/>
    </ligand>
</feature>
<dbReference type="Pfam" id="PF12804">
    <property type="entry name" value="NTP_transf_3"/>
    <property type="match status" value="1"/>
</dbReference>
<keyword evidence="2 3" id="KW-0501">Molybdenum cofactor biosynthesis</keyword>
<feature type="binding site" evidence="3">
    <location>
        <position position="23"/>
    </location>
    <ligand>
        <name>GTP</name>
        <dbReference type="ChEBI" id="CHEBI:37565"/>
    </ligand>
</feature>
<keyword evidence="1 3" id="KW-0342">GTP-binding</keyword>
<keyword evidence="3" id="KW-0547">Nucleotide-binding</keyword>
<dbReference type="EMBL" id="FNQG01000015">
    <property type="protein sequence ID" value="SEA32741.1"/>
    <property type="molecule type" value="Genomic_DNA"/>
</dbReference>
<dbReference type="CDD" id="cd03116">
    <property type="entry name" value="MobB"/>
    <property type="match status" value="1"/>
</dbReference>
<dbReference type="GO" id="GO:0006777">
    <property type="term" value="P:Mo-molybdopterin cofactor biosynthetic process"/>
    <property type="evidence" value="ECO:0007669"/>
    <property type="project" value="UniProtKB-KW"/>
</dbReference>
<comment type="function">
    <text evidence="3">Transfers a GMP moiety from GTP to Mo-molybdopterin (Mo-MPT) cofactor (Moco or molybdenum cofactor) to form Mo-molybdopterin guanine dinucleotide (Mo-MGD) cofactor.</text>
</comment>
<organism evidence="6 7">
    <name type="scientific">Selenomonas ruminantium</name>
    <dbReference type="NCBI Taxonomy" id="971"/>
    <lineage>
        <taxon>Bacteria</taxon>
        <taxon>Bacillati</taxon>
        <taxon>Bacillota</taxon>
        <taxon>Negativicutes</taxon>
        <taxon>Selenomonadales</taxon>
        <taxon>Selenomonadaceae</taxon>
        <taxon>Selenomonas</taxon>
    </lineage>
</organism>
<sequence length="361" mass="39598">MDFADIGVMIIAGGKSSRMGKDKRFLTVDNCSLLELTLQKTAQQPFAEAYLCGECHQAEGLFELAKRYGLTLVADERQGAGPLEGLRAGLAHLQAEYALALSCDMPLFRYEVIRPLLAEAQGEMAIIPVVNGRRQPLAGLYHRDVLPAVEAALQRGDYKIGQVIDSVPHKLVELADDDAFFNVNRSSDLRLVQGRLVNEKRQVPLVTVSAPKSNTGKTTFIERLIPKLKERGLRVGVVKGDCHGYDVDEEGKDSYRFKQAGADGVAVVSPKGYFIQQKTEQRASLIEIAGRLTDVDLVIIESRNHGTIPKISLWRGLGEVIVDEDTVAIFSSGEHGETSLRQYDIDDDEGAAQLVCFLCGL</sequence>
<dbReference type="SUPFAM" id="SSF53448">
    <property type="entry name" value="Nucleotide-diphospho-sugar transferases"/>
    <property type="match status" value="1"/>
</dbReference>
<dbReference type="OrthoDB" id="9788394at2"/>
<dbReference type="EC" id="2.7.7.77" evidence="3"/>
<comment type="caution">
    <text evidence="3">Lacks conserved residue(s) required for the propagation of feature annotation.</text>
</comment>
<accession>A0A1H4AAM2</accession>
<name>A0A1H4AAM2_SELRU</name>
<dbReference type="Gene3D" id="3.90.550.10">
    <property type="entry name" value="Spore Coat Polysaccharide Biosynthesis Protein SpsA, Chain A"/>
    <property type="match status" value="1"/>
</dbReference>
<feature type="domain" description="MobA-like NTP transferase" evidence="5">
    <location>
        <begin position="9"/>
        <end position="164"/>
    </location>
</feature>
<dbReference type="Pfam" id="PF03205">
    <property type="entry name" value="MobB"/>
    <property type="match status" value="1"/>
</dbReference>
<dbReference type="AlphaFoldDB" id="A0A1H4AAM2"/>
<comment type="cofactor">
    <cofactor evidence="3">
        <name>Mg(2+)</name>
        <dbReference type="ChEBI" id="CHEBI:18420"/>
    </cofactor>
</comment>
<dbReference type="Gene3D" id="3.40.50.300">
    <property type="entry name" value="P-loop containing nucleotide triphosphate hydrolases"/>
    <property type="match status" value="1"/>
</dbReference>
<dbReference type="NCBIfam" id="TIGR00176">
    <property type="entry name" value="mobB"/>
    <property type="match status" value="1"/>
</dbReference>
<dbReference type="GO" id="GO:0046872">
    <property type="term" value="F:metal ion binding"/>
    <property type="evidence" value="ECO:0007669"/>
    <property type="project" value="UniProtKB-KW"/>
</dbReference>
<dbReference type="HAMAP" id="MF_00316">
    <property type="entry name" value="MobA"/>
    <property type="match status" value="1"/>
</dbReference>
<dbReference type="GO" id="GO:0005525">
    <property type="term" value="F:GTP binding"/>
    <property type="evidence" value="ECO:0007669"/>
    <property type="project" value="UniProtKB-UniRule"/>
</dbReference>
<evidence type="ECO:0000256" key="3">
    <source>
        <dbReference type="HAMAP-Rule" id="MF_00316"/>
    </source>
</evidence>
<keyword evidence="3" id="KW-0808">Transferase</keyword>
<dbReference type="PANTHER" id="PTHR40072:SF1">
    <property type="entry name" value="MOLYBDOPTERIN-GUANINE DINUCLEOTIDE BIOSYNTHESIS ADAPTER PROTEIN"/>
    <property type="match status" value="1"/>
</dbReference>
<evidence type="ECO:0000259" key="5">
    <source>
        <dbReference type="Pfam" id="PF12804"/>
    </source>
</evidence>
<gene>
    <name evidence="3" type="primary">mobA</name>
    <name evidence="6" type="ORF">SAMN05660648_02796</name>
</gene>
<dbReference type="PANTHER" id="PTHR40072">
    <property type="entry name" value="MOLYBDOPTERIN-GUANINE DINUCLEOTIDE BIOSYNTHESIS ADAPTER PROTEIN-RELATED"/>
    <property type="match status" value="1"/>
</dbReference>
<dbReference type="GO" id="GO:0005737">
    <property type="term" value="C:cytoplasm"/>
    <property type="evidence" value="ECO:0007669"/>
    <property type="project" value="UniProtKB-SubCell"/>
</dbReference>
<dbReference type="InterPro" id="IPR025877">
    <property type="entry name" value="MobA-like_NTP_Trfase"/>
</dbReference>
<dbReference type="InterPro" id="IPR004435">
    <property type="entry name" value="MobB_dom"/>
</dbReference>
<dbReference type="SUPFAM" id="SSF52540">
    <property type="entry name" value="P-loop containing nucleoside triphosphate hydrolases"/>
    <property type="match status" value="1"/>
</dbReference>
<feature type="domain" description="Molybdopterin-guanine dinucleotide biosynthesis protein B (MobB)" evidence="4">
    <location>
        <begin position="212"/>
        <end position="319"/>
    </location>
</feature>
<protein>
    <recommendedName>
        <fullName evidence="3">Probable molybdenum cofactor guanylyltransferase</fullName>
        <shortName evidence="3">MoCo guanylyltransferase</shortName>
        <ecNumber evidence="3">2.7.7.77</ecNumber>
    </recommendedName>
    <alternativeName>
        <fullName evidence="3">GTP:molybdopterin guanylyltransferase</fullName>
    </alternativeName>
    <alternativeName>
        <fullName evidence="3">Mo-MPT guanylyltransferase</fullName>
    </alternativeName>
    <alternativeName>
        <fullName evidence="3">Molybdopterin guanylyltransferase</fullName>
    </alternativeName>
    <alternativeName>
        <fullName evidence="3">Molybdopterin-guanine dinucleotide synthase</fullName>
        <shortName evidence="3">MGD synthase</shortName>
    </alternativeName>
</protein>
<proteinExistence type="inferred from homology"/>
<dbReference type="GO" id="GO:0061603">
    <property type="term" value="F:molybdenum cofactor guanylyltransferase activity"/>
    <property type="evidence" value="ECO:0007669"/>
    <property type="project" value="UniProtKB-EC"/>
</dbReference>
<dbReference type="InterPro" id="IPR052539">
    <property type="entry name" value="MGD_biosynthesis_adapter"/>
</dbReference>
<dbReference type="InterPro" id="IPR013482">
    <property type="entry name" value="Molybde_CF_guanTrfase"/>
</dbReference>
<evidence type="ECO:0000256" key="2">
    <source>
        <dbReference type="ARBA" id="ARBA00023150"/>
    </source>
</evidence>
<evidence type="ECO:0000313" key="7">
    <source>
        <dbReference type="Proteomes" id="UP000183469"/>
    </source>
</evidence>
<keyword evidence="3" id="KW-0460">Magnesium</keyword>